<dbReference type="RefSeq" id="WP_272178778.1">
    <property type="nucleotide sequence ID" value="NZ_JAQOSK010000025.1"/>
</dbReference>
<reference evidence="1 2" key="1">
    <citation type="journal article" date="2015" name="Int. J. Syst. Evol. Microbiol.">
        <title>Streptomyces gilvifuscus sp. nov., an actinomycete that produces antibacterial compounds isolated from soil.</title>
        <authorList>
            <person name="Nguyen T.M."/>
            <person name="Kim J."/>
        </authorList>
    </citation>
    <scope>NUCLEOTIDE SEQUENCE [LARGE SCALE GENOMIC DNA]</scope>
    <source>
        <strain evidence="1 2">T113</strain>
    </source>
</reference>
<organism evidence="1 2">
    <name type="scientific">Streptomyces gilvifuscus</name>
    <dbReference type="NCBI Taxonomy" id="1550617"/>
    <lineage>
        <taxon>Bacteria</taxon>
        <taxon>Bacillati</taxon>
        <taxon>Actinomycetota</taxon>
        <taxon>Actinomycetes</taxon>
        <taxon>Kitasatosporales</taxon>
        <taxon>Streptomycetaceae</taxon>
        <taxon>Streptomyces</taxon>
    </lineage>
</organism>
<protein>
    <recommendedName>
        <fullName evidence="3">Secreted protein</fullName>
    </recommendedName>
</protein>
<gene>
    <name evidence="1" type="ORF">PO587_40490</name>
</gene>
<keyword evidence="2" id="KW-1185">Reference proteome</keyword>
<evidence type="ECO:0008006" key="3">
    <source>
        <dbReference type="Google" id="ProtNLM"/>
    </source>
</evidence>
<evidence type="ECO:0000313" key="1">
    <source>
        <dbReference type="EMBL" id="MDC2960722.1"/>
    </source>
</evidence>
<evidence type="ECO:0000313" key="2">
    <source>
        <dbReference type="Proteomes" id="UP001221328"/>
    </source>
</evidence>
<sequence>MTEGPGGASAAARPLLFLDVDGTLVPCRGARLPTTEEGWAAWQHASNPQLSRIDAGHGPRLLALPCALMWATAWMDDANTVIAPLPGLPELPVAALPEAPQEYPAGVLNWKTAALVRVAEGRPFVWVDDSITELDRAWVSANHPGPALLHRVDAMAGLAAADFAVIGDWLRDHLD</sequence>
<comment type="caution">
    <text evidence="1">The sequence shown here is derived from an EMBL/GenBank/DDBJ whole genome shotgun (WGS) entry which is preliminary data.</text>
</comment>
<dbReference type="EMBL" id="JAQOSK010000025">
    <property type="protein sequence ID" value="MDC2960722.1"/>
    <property type="molecule type" value="Genomic_DNA"/>
</dbReference>
<name>A0ABT5G808_9ACTN</name>
<accession>A0ABT5G808</accession>
<proteinExistence type="predicted"/>
<dbReference type="Proteomes" id="UP001221328">
    <property type="component" value="Unassembled WGS sequence"/>
</dbReference>